<evidence type="ECO:0000256" key="7">
    <source>
        <dbReference type="SAM" id="SignalP"/>
    </source>
</evidence>
<comment type="subcellular location">
    <subcellularLocation>
        <location evidence="1">Membrane</location>
        <topology evidence="1">Multi-pass membrane protein</topology>
    </subcellularLocation>
</comment>
<evidence type="ECO:0000256" key="4">
    <source>
        <dbReference type="ARBA" id="ARBA00023136"/>
    </source>
</evidence>
<evidence type="ECO:0000313" key="9">
    <source>
        <dbReference type="EMBL" id="ORX50664.1"/>
    </source>
</evidence>
<dbReference type="GO" id="GO:0004930">
    <property type="term" value="F:G protein-coupled receptor activity"/>
    <property type="evidence" value="ECO:0007669"/>
    <property type="project" value="InterPro"/>
</dbReference>
<keyword evidence="2 6" id="KW-0812">Transmembrane</keyword>
<keyword evidence="4 6" id="KW-0472">Membrane</keyword>
<name>A0A1Y1V9Z0_9FUNG</name>
<dbReference type="Pfam" id="PF00003">
    <property type="entry name" value="7tm_3"/>
    <property type="match status" value="1"/>
</dbReference>
<reference evidence="9 10" key="2">
    <citation type="submission" date="2016-08" db="EMBL/GenBank/DDBJ databases">
        <title>Pervasive Adenine N6-methylation of Active Genes in Fungi.</title>
        <authorList>
            <consortium name="DOE Joint Genome Institute"/>
            <person name="Mondo S.J."/>
            <person name="Dannebaum R.O."/>
            <person name="Kuo R.C."/>
            <person name="Labutti K."/>
            <person name="Haridas S."/>
            <person name="Kuo A."/>
            <person name="Salamov A."/>
            <person name="Ahrendt S.R."/>
            <person name="Lipzen A."/>
            <person name="Sullivan W."/>
            <person name="Andreopoulos W.B."/>
            <person name="Clum A."/>
            <person name="Lindquist E."/>
            <person name="Daum C."/>
            <person name="Ramamoorthy G.K."/>
            <person name="Gryganskyi A."/>
            <person name="Culley D."/>
            <person name="Magnuson J.K."/>
            <person name="James T.Y."/>
            <person name="O'Malley M.A."/>
            <person name="Stajich J.E."/>
            <person name="Spatafora J.W."/>
            <person name="Visel A."/>
            <person name="Grigoriev I.V."/>
        </authorList>
    </citation>
    <scope>NUCLEOTIDE SEQUENCE [LARGE SCALE GENOMIC DNA]</scope>
    <source>
        <strain evidence="10">finn</strain>
    </source>
</reference>
<feature type="transmembrane region" description="Helical" evidence="6">
    <location>
        <begin position="498"/>
        <end position="519"/>
    </location>
</feature>
<dbReference type="Gene3D" id="3.40.190.10">
    <property type="entry name" value="Periplasmic binding protein-like II"/>
    <property type="match status" value="1"/>
</dbReference>
<protein>
    <recommendedName>
        <fullName evidence="8">G-protein coupled receptors family 3 profile domain-containing protein</fullName>
    </recommendedName>
</protein>
<sequence length="666" mass="77539">MKLQKRYIILKLLILWISLTLNFVLSEIISNKKNVSTETNSKKTIKGYFYNIFPKNIDEKEIKKIIISHFETVQSILFEGKNNDIKLEIEISPQINYTEYKSIINNEIKSANYHFFLIKLNTLFGDYQKYKSININNKEDKSFYLQTIPINGNNLQFKFKDYLVKDKIELLDYNIMNDCKLNEKYYALPFSSSYNFLFYNKYLLNAMGVEEKNIFSYNDIDKIIKNFMEIPQTENYNKYILSLNEKEKVTSFFLEGLYANSPDKYSTCVQSYGGGTNRIFNHIKCNGEKNFFYENDAENWFKRIKQYFDENIIPADCFNYSEEDAYETFNQGTTLFFKGNSESYFKFINNNMKLSNLNEVGAVLLPESFSTYDSYVLIGNNHENFEKEYESIVKTMTILVSDSFQTIKEQSLQLLPSINYKRYKDKNKDKDGNTLYTLLSKIKPLSLTRTLFNNESNNNNNSNNNVTDENLNKLLSKIKSDLNISYIKYNSTTGFFNIMYFITGILFSLILVALVIYYKDSRLIKKASPKICVLFIIGNTSFFFVPIFNIGIPNKISCTINHYFIHLLLSIALSAYLIRIWRIISNSKTKKIAGISVTDNSLNRIITFVISVQLVLNILWDSVSPRDAGIIIIRNDERITNCSSINDSTFKGLTIIINILLVNIIL</sequence>
<evidence type="ECO:0000256" key="6">
    <source>
        <dbReference type="SAM" id="Phobius"/>
    </source>
</evidence>
<evidence type="ECO:0000313" key="10">
    <source>
        <dbReference type="Proteomes" id="UP000193719"/>
    </source>
</evidence>
<reference evidence="9 10" key="1">
    <citation type="submission" date="2016-08" db="EMBL/GenBank/DDBJ databases">
        <title>Genomes of anaerobic fungi encode conserved fungal cellulosomes for biomass hydrolysis.</title>
        <authorList>
            <consortium name="DOE Joint Genome Institute"/>
            <person name="Haitjema C.H."/>
            <person name="Gilmore S.P."/>
            <person name="Henske J.K."/>
            <person name="Solomon K.V."/>
            <person name="De Groot R."/>
            <person name="Kuo A."/>
            <person name="Mondo S.J."/>
            <person name="Salamov A.A."/>
            <person name="Labutti K."/>
            <person name="Zhao Z."/>
            <person name="Chiniquy J."/>
            <person name="Barry K."/>
            <person name="Brewer H.M."/>
            <person name="Purvine S.O."/>
            <person name="Wright A.T."/>
            <person name="Boxma B."/>
            <person name="Van Alen T."/>
            <person name="Hackstein J.H."/>
            <person name="Baker S.E."/>
            <person name="Grigoriev I.V."/>
            <person name="O'Malley M.A."/>
        </authorList>
    </citation>
    <scope>NUCLEOTIDE SEQUENCE [LARGE SCALE GENOMIC DNA]</scope>
    <source>
        <strain evidence="10">finn</strain>
    </source>
</reference>
<dbReference type="STRING" id="1754191.A0A1Y1V9Z0"/>
<dbReference type="SUPFAM" id="SSF53850">
    <property type="entry name" value="Periplasmic binding protein-like II"/>
    <property type="match status" value="1"/>
</dbReference>
<dbReference type="EMBL" id="MCFH01000020">
    <property type="protein sequence ID" value="ORX50664.1"/>
    <property type="molecule type" value="Genomic_DNA"/>
</dbReference>
<feature type="signal peptide" evidence="7">
    <location>
        <begin position="1"/>
        <end position="26"/>
    </location>
</feature>
<organism evidence="9 10">
    <name type="scientific">Piromyces finnis</name>
    <dbReference type="NCBI Taxonomy" id="1754191"/>
    <lineage>
        <taxon>Eukaryota</taxon>
        <taxon>Fungi</taxon>
        <taxon>Fungi incertae sedis</taxon>
        <taxon>Chytridiomycota</taxon>
        <taxon>Chytridiomycota incertae sedis</taxon>
        <taxon>Neocallimastigomycetes</taxon>
        <taxon>Neocallimastigales</taxon>
        <taxon>Neocallimastigaceae</taxon>
        <taxon>Piromyces</taxon>
    </lineage>
</organism>
<dbReference type="AlphaFoldDB" id="A0A1Y1V9Z0"/>
<keyword evidence="10" id="KW-1185">Reference proteome</keyword>
<dbReference type="PROSITE" id="PS50259">
    <property type="entry name" value="G_PROTEIN_RECEP_F3_4"/>
    <property type="match status" value="1"/>
</dbReference>
<feature type="domain" description="G-protein coupled receptors family 3 profile" evidence="8">
    <location>
        <begin position="493"/>
        <end position="666"/>
    </location>
</feature>
<dbReference type="Proteomes" id="UP000193719">
    <property type="component" value="Unassembled WGS sequence"/>
</dbReference>
<keyword evidence="3 6" id="KW-1133">Transmembrane helix</keyword>
<evidence type="ECO:0000256" key="5">
    <source>
        <dbReference type="ARBA" id="ARBA00023180"/>
    </source>
</evidence>
<dbReference type="InterPro" id="IPR050726">
    <property type="entry name" value="mGluR"/>
</dbReference>
<keyword evidence="7" id="KW-0732">Signal</keyword>
<evidence type="ECO:0000256" key="3">
    <source>
        <dbReference type="ARBA" id="ARBA00022989"/>
    </source>
</evidence>
<proteinExistence type="predicted"/>
<gene>
    <name evidence="9" type="ORF">BCR36DRAFT_289451</name>
</gene>
<comment type="caution">
    <text evidence="9">The sequence shown here is derived from an EMBL/GenBank/DDBJ whole genome shotgun (WGS) entry which is preliminary data.</text>
</comment>
<evidence type="ECO:0000256" key="1">
    <source>
        <dbReference type="ARBA" id="ARBA00004141"/>
    </source>
</evidence>
<evidence type="ECO:0000256" key="2">
    <source>
        <dbReference type="ARBA" id="ARBA00022692"/>
    </source>
</evidence>
<dbReference type="GO" id="GO:0016020">
    <property type="term" value="C:membrane"/>
    <property type="evidence" value="ECO:0007669"/>
    <property type="project" value="UniProtKB-SubCell"/>
</dbReference>
<accession>A0A1Y1V9Z0</accession>
<dbReference type="PANTHER" id="PTHR24060">
    <property type="entry name" value="METABOTROPIC GLUTAMATE RECEPTOR"/>
    <property type="match status" value="1"/>
</dbReference>
<feature type="chain" id="PRO_5012463258" description="G-protein coupled receptors family 3 profile domain-containing protein" evidence="7">
    <location>
        <begin position="27"/>
        <end position="666"/>
    </location>
</feature>
<evidence type="ECO:0000259" key="8">
    <source>
        <dbReference type="PROSITE" id="PS50259"/>
    </source>
</evidence>
<dbReference type="OrthoDB" id="10606028at2759"/>
<dbReference type="InterPro" id="IPR017978">
    <property type="entry name" value="GPCR_3_C"/>
</dbReference>
<keyword evidence="5" id="KW-0325">Glycoprotein</keyword>
<feature type="transmembrane region" description="Helical" evidence="6">
    <location>
        <begin position="563"/>
        <end position="581"/>
    </location>
</feature>
<feature type="transmembrane region" description="Helical" evidence="6">
    <location>
        <begin position="531"/>
        <end position="551"/>
    </location>
</feature>